<dbReference type="Gene3D" id="3.30.465.10">
    <property type="match status" value="1"/>
</dbReference>
<evidence type="ECO:0000256" key="2">
    <source>
        <dbReference type="ARBA" id="ARBA00005466"/>
    </source>
</evidence>
<keyword evidence="10" id="KW-1185">Reference proteome</keyword>
<dbReference type="InterPro" id="IPR006094">
    <property type="entry name" value="Oxid_FAD_bind_N"/>
</dbReference>
<comment type="cofactor">
    <cofactor evidence="1">
        <name>FAD</name>
        <dbReference type="ChEBI" id="CHEBI:57692"/>
    </cofactor>
</comment>
<evidence type="ECO:0000256" key="3">
    <source>
        <dbReference type="ARBA" id="ARBA00022630"/>
    </source>
</evidence>
<dbReference type="Proteomes" id="UP000823388">
    <property type="component" value="Chromosome 7N"/>
</dbReference>
<dbReference type="GO" id="GO:0071949">
    <property type="term" value="F:FAD binding"/>
    <property type="evidence" value="ECO:0007669"/>
    <property type="project" value="InterPro"/>
</dbReference>
<dbReference type="GO" id="GO:0016491">
    <property type="term" value="F:oxidoreductase activity"/>
    <property type="evidence" value="ECO:0007669"/>
    <property type="project" value="InterPro"/>
</dbReference>
<gene>
    <name evidence="9" type="ORF">PVAP13_7NG213134</name>
</gene>
<dbReference type="PROSITE" id="PS51387">
    <property type="entry name" value="FAD_PCMH"/>
    <property type="match status" value="1"/>
</dbReference>
<sequence length="519" mass="58154">MATPPRILHLLLRTLCVLSFQTTSLSSASIGIDASFLGCLSVDRPARDIPPRLVHTPATNSYDALLLSSIRNLRYALPGTARPVVIVAATEPTHVQTTILCARHHSVRIRTRSGGHDYEGLSYASLDPRQRFAVLDLAELRDIHIDTARAEAWVGSGASLGALYYAVGAANRMLAGGFGSLARKYGLSADNVLDAVVVDAQGRLLNRSTMGEDHFWAIRGGGGESFGVVLSWKVRLVRVPETVTVFGIRRFRNQYAVGLITRWQDIAPALPRDLYLRVLVQNPQADFVALFLGRCGRLARTMQRRFPELRMTRADCQEISWVQSTIFIEFLTTAKPLEVLLDRSNKPDYCLKVKSDHVQEALPRHTWESTWAKWLDEPGTPPIKLDPYGGRMGSISPSATPFPHKNYLYQLQVYSFWFENGIQALEKRIISVRVRGVHEELEPYVSRNPRAVYVNYRDLDLGTNGLEGNVTSYEKARVWGEKYFKGNFKRLAAVKRKVDPHDFFRNEQSIPPLPAAAKG</sequence>
<dbReference type="PANTHER" id="PTHR32448">
    <property type="entry name" value="OS08G0158400 PROTEIN"/>
    <property type="match status" value="1"/>
</dbReference>
<proteinExistence type="inferred from homology"/>
<dbReference type="AlphaFoldDB" id="A0A8T0PXR8"/>
<dbReference type="InterPro" id="IPR016167">
    <property type="entry name" value="FAD-bd_PCMH_sub1"/>
</dbReference>
<dbReference type="InterPro" id="IPR016169">
    <property type="entry name" value="FAD-bd_PCMH_sub2"/>
</dbReference>
<evidence type="ECO:0000256" key="5">
    <source>
        <dbReference type="ARBA" id="ARBA00022827"/>
    </source>
</evidence>
<dbReference type="InterPro" id="IPR036318">
    <property type="entry name" value="FAD-bd_PCMH-like_sf"/>
</dbReference>
<keyword evidence="5" id="KW-0274">FAD</keyword>
<dbReference type="SUPFAM" id="SSF56176">
    <property type="entry name" value="FAD-binding/transporter-associated domain-like"/>
    <property type="match status" value="1"/>
</dbReference>
<dbReference type="InterPro" id="IPR016166">
    <property type="entry name" value="FAD-bd_PCMH"/>
</dbReference>
<dbReference type="Pfam" id="PF01565">
    <property type="entry name" value="FAD_binding_4"/>
    <property type="match status" value="1"/>
</dbReference>
<evidence type="ECO:0000256" key="4">
    <source>
        <dbReference type="ARBA" id="ARBA00022729"/>
    </source>
</evidence>
<comment type="similarity">
    <text evidence="2">Belongs to the oxygen-dependent FAD-linked oxidoreductase family.</text>
</comment>
<protein>
    <recommendedName>
        <fullName evidence="8">FAD-binding PCMH-type domain-containing protein</fullName>
    </recommendedName>
</protein>
<keyword evidence="3" id="KW-0285">Flavoprotein</keyword>
<evidence type="ECO:0000256" key="6">
    <source>
        <dbReference type="ARBA" id="ARBA00023180"/>
    </source>
</evidence>
<comment type="caution">
    <text evidence="9">The sequence shown here is derived from an EMBL/GenBank/DDBJ whole genome shotgun (WGS) entry which is preliminary data.</text>
</comment>
<dbReference type="InterPro" id="IPR012951">
    <property type="entry name" value="BBE"/>
</dbReference>
<name>A0A8T0PXR8_PANVG</name>
<feature type="chain" id="PRO_5035901029" description="FAD-binding PCMH-type domain-containing protein" evidence="7">
    <location>
        <begin position="20"/>
        <end position="519"/>
    </location>
</feature>
<feature type="domain" description="FAD-binding PCMH-type" evidence="8">
    <location>
        <begin position="79"/>
        <end position="239"/>
    </location>
</feature>
<dbReference type="Gene3D" id="3.30.43.10">
    <property type="entry name" value="Uridine Diphospho-n-acetylenolpyruvylglucosamine Reductase, domain 2"/>
    <property type="match status" value="1"/>
</dbReference>
<evidence type="ECO:0000259" key="8">
    <source>
        <dbReference type="PROSITE" id="PS51387"/>
    </source>
</evidence>
<organism evidence="9 10">
    <name type="scientific">Panicum virgatum</name>
    <name type="common">Blackwell switchgrass</name>
    <dbReference type="NCBI Taxonomy" id="38727"/>
    <lineage>
        <taxon>Eukaryota</taxon>
        <taxon>Viridiplantae</taxon>
        <taxon>Streptophyta</taxon>
        <taxon>Embryophyta</taxon>
        <taxon>Tracheophyta</taxon>
        <taxon>Spermatophyta</taxon>
        <taxon>Magnoliopsida</taxon>
        <taxon>Liliopsida</taxon>
        <taxon>Poales</taxon>
        <taxon>Poaceae</taxon>
        <taxon>PACMAD clade</taxon>
        <taxon>Panicoideae</taxon>
        <taxon>Panicodae</taxon>
        <taxon>Paniceae</taxon>
        <taxon>Panicinae</taxon>
        <taxon>Panicum</taxon>
        <taxon>Panicum sect. Hiantes</taxon>
    </lineage>
</organism>
<dbReference type="EMBL" id="CM029050">
    <property type="protein sequence ID" value="KAG2565162.1"/>
    <property type="molecule type" value="Genomic_DNA"/>
</dbReference>
<feature type="signal peptide" evidence="7">
    <location>
        <begin position="1"/>
        <end position="19"/>
    </location>
</feature>
<reference evidence="9" key="1">
    <citation type="submission" date="2020-05" db="EMBL/GenBank/DDBJ databases">
        <title>WGS assembly of Panicum virgatum.</title>
        <authorList>
            <person name="Lovell J.T."/>
            <person name="Jenkins J."/>
            <person name="Shu S."/>
            <person name="Juenger T.E."/>
            <person name="Schmutz J."/>
        </authorList>
    </citation>
    <scope>NUCLEOTIDE SEQUENCE</scope>
    <source>
        <strain evidence="9">AP13</strain>
    </source>
</reference>
<evidence type="ECO:0000313" key="9">
    <source>
        <dbReference type="EMBL" id="KAG2565162.1"/>
    </source>
</evidence>
<evidence type="ECO:0000256" key="1">
    <source>
        <dbReference type="ARBA" id="ARBA00001974"/>
    </source>
</evidence>
<keyword evidence="4 7" id="KW-0732">Signal</keyword>
<evidence type="ECO:0000313" key="10">
    <source>
        <dbReference type="Proteomes" id="UP000823388"/>
    </source>
</evidence>
<accession>A0A8T0PXR8</accession>
<dbReference type="Pfam" id="PF08031">
    <property type="entry name" value="BBE"/>
    <property type="match status" value="1"/>
</dbReference>
<keyword evidence="6" id="KW-0325">Glycoprotein</keyword>
<dbReference type="Gene3D" id="3.40.462.20">
    <property type="match status" value="1"/>
</dbReference>
<evidence type="ECO:0000256" key="7">
    <source>
        <dbReference type="SAM" id="SignalP"/>
    </source>
</evidence>